<comment type="caution">
    <text evidence="4">The sequence shown here is derived from an EMBL/GenBank/DDBJ whole genome shotgun (WGS) entry which is preliminary data.</text>
</comment>
<feature type="binding site" evidence="3">
    <location>
        <position position="247"/>
    </location>
    <ligand>
        <name>a divalent metal cation</name>
        <dbReference type="ChEBI" id="CHEBI:60240"/>
        <label>1</label>
    </ligand>
</feature>
<evidence type="ECO:0000256" key="3">
    <source>
        <dbReference type="PIRSR" id="PIRSR602678-1"/>
    </source>
</evidence>
<reference evidence="4 5" key="1">
    <citation type="submission" date="2019-03" db="EMBL/GenBank/DDBJ databases">
        <title>Genomic Encyclopedia of Type Strains, Phase IV (KMG-IV): sequencing the most valuable type-strain genomes for metagenomic binning, comparative biology and taxonomic classification.</title>
        <authorList>
            <person name="Goeker M."/>
        </authorList>
    </citation>
    <scope>NUCLEOTIDE SEQUENCE [LARGE SCALE GENOMIC DNA]</scope>
    <source>
        <strain evidence="4 5">DSM 13328</strain>
    </source>
</reference>
<gene>
    <name evidence="4" type="ORF">C7391_1508</name>
</gene>
<feature type="binding site" evidence="3">
    <location>
        <position position="97"/>
    </location>
    <ligand>
        <name>a divalent metal cation</name>
        <dbReference type="ChEBI" id="CHEBI:60240"/>
        <label>1</label>
    </ligand>
</feature>
<dbReference type="GO" id="GO:0005737">
    <property type="term" value="C:cytoplasm"/>
    <property type="evidence" value="ECO:0007669"/>
    <property type="project" value="TreeGrafter"/>
</dbReference>
<dbReference type="EMBL" id="SNYS01000010">
    <property type="protein sequence ID" value="TDQ67954.1"/>
    <property type="molecule type" value="Genomic_DNA"/>
</dbReference>
<protein>
    <submittedName>
        <fullName evidence="4">Dinuclear metal center YbgI/SA1388 family protein</fullName>
    </submittedName>
</protein>
<feature type="binding site" evidence="3">
    <location>
        <position position="98"/>
    </location>
    <ligand>
        <name>a divalent metal cation</name>
        <dbReference type="ChEBI" id="CHEBI:60240"/>
        <label>1</label>
    </ligand>
</feature>
<keyword evidence="2 3" id="KW-0479">Metal-binding</keyword>
<dbReference type="NCBIfam" id="TIGR00486">
    <property type="entry name" value="YbgI_SA1388"/>
    <property type="match status" value="1"/>
</dbReference>
<dbReference type="SUPFAM" id="SSF102705">
    <property type="entry name" value="NIF3 (NGG1p interacting factor 3)-like"/>
    <property type="match status" value="1"/>
</dbReference>
<dbReference type="Proteomes" id="UP000294855">
    <property type="component" value="Unassembled WGS sequence"/>
</dbReference>
<keyword evidence="5" id="KW-1185">Reference proteome</keyword>
<evidence type="ECO:0000256" key="2">
    <source>
        <dbReference type="ARBA" id="ARBA00022723"/>
    </source>
</evidence>
<evidence type="ECO:0000313" key="5">
    <source>
        <dbReference type="Proteomes" id="UP000294855"/>
    </source>
</evidence>
<feature type="binding site" evidence="3">
    <location>
        <position position="134"/>
    </location>
    <ligand>
        <name>a divalent metal cation</name>
        <dbReference type="ChEBI" id="CHEBI:60240"/>
        <label>1</label>
    </ligand>
</feature>
<dbReference type="FunFam" id="3.40.1390.30:FF:000001">
    <property type="entry name" value="GTP cyclohydrolase 1 type 2"/>
    <property type="match status" value="1"/>
</dbReference>
<proteinExistence type="inferred from homology"/>
<accession>A0A484F3I6</accession>
<name>A0A484F3I6_9EURY</name>
<feature type="binding site" evidence="3">
    <location>
        <position position="243"/>
    </location>
    <ligand>
        <name>a divalent metal cation</name>
        <dbReference type="ChEBI" id="CHEBI:60240"/>
        <label>1</label>
    </ligand>
</feature>
<dbReference type="Gene3D" id="3.40.1390.30">
    <property type="entry name" value="NIF3 (NGG1p interacting factor 3)-like"/>
    <property type="match status" value="2"/>
</dbReference>
<dbReference type="InterPro" id="IPR036069">
    <property type="entry name" value="DUF34/NIF3_sf"/>
</dbReference>
<sequence length="280" mass="31319">MSNINSYFFVFGMNNVVFYLKDADLFWIMKQEELIQLLEQIAPPEIADDFDNGRIGMILDLLFTKNREINKIAVTLDVTDDVLQKAANFKADILICHHTPLFHPIMVIPDYLAKRLKIAFDNNISIYAMHTNYDNADDGINTVLADMFGLRNVVMTDFGIIGTIESTPTADFVKSVSEKLNAPLLYAGDKTIQKVMICGGSCLNRHALSIAKENGVDAFLSSELKHSDVLRERGDMTIIDAGHYATENPGMRVLAERLKKELGNKAEVLFIDDNPGLKSI</sequence>
<dbReference type="Pfam" id="PF01784">
    <property type="entry name" value="DUF34_NIF3"/>
    <property type="match status" value="1"/>
</dbReference>
<dbReference type="PANTHER" id="PTHR13799">
    <property type="entry name" value="NGG1 INTERACTING FACTOR 3"/>
    <property type="match status" value="1"/>
</dbReference>
<dbReference type="AlphaFoldDB" id="A0A484F3I6"/>
<dbReference type="PANTHER" id="PTHR13799:SF14">
    <property type="entry name" value="GTP CYCLOHYDROLASE 1 TYPE 2 HOMOLOG"/>
    <property type="match status" value="1"/>
</dbReference>
<dbReference type="GO" id="GO:0046872">
    <property type="term" value="F:metal ion binding"/>
    <property type="evidence" value="ECO:0007669"/>
    <property type="project" value="UniProtKB-KW"/>
</dbReference>
<comment type="similarity">
    <text evidence="1">Belongs to the GTP cyclohydrolase I type 2/NIF3 family.</text>
</comment>
<organism evidence="4 5">
    <name type="scientific">Methanimicrococcus blatticola</name>
    <dbReference type="NCBI Taxonomy" id="91560"/>
    <lineage>
        <taxon>Archaea</taxon>
        <taxon>Methanobacteriati</taxon>
        <taxon>Methanobacteriota</taxon>
        <taxon>Stenosarchaea group</taxon>
        <taxon>Methanomicrobia</taxon>
        <taxon>Methanosarcinales</taxon>
        <taxon>Methanosarcinaceae</taxon>
        <taxon>Methanimicrococcus</taxon>
    </lineage>
</organism>
<evidence type="ECO:0000313" key="4">
    <source>
        <dbReference type="EMBL" id="TDQ67954.1"/>
    </source>
</evidence>
<evidence type="ECO:0000256" key="1">
    <source>
        <dbReference type="ARBA" id="ARBA00006964"/>
    </source>
</evidence>
<dbReference type="InterPro" id="IPR002678">
    <property type="entry name" value="DUF34/NIF3"/>
</dbReference>